<evidence type="ECO:0000313" key="4">
    <source>
        <dbReference type="Proteomes" id="UP000585474"/>
    </source>
</evidence>
<dbReference type="Proteomes" id="UP000585474">
    <property type="component" value="Unassembled WGS sequence"/>
</dbReference>
<dbReference type="SUPFAM" id="SSF53098">
    <property type="entry name" value="Ribonuclease H-like"/>
    <property type="match status" value="1"/>
</dbReference>
<comment type="caution">
    <text evidence="3">The sequence shown here is derived from an EMBL/GenBank/DDBJ whole genome shotgun (WGS) entry which is preliminary data.</text>
</comment>
<dbReference type="Pfam" id="PF13456">
    <property type="entry name" value="RVT_3"/>
    <property type="match status" value="1"/>
</dbReference>
<dbReference type="GO" id="GO:0004523">
    <property type="term" value="F:RNA-DNA hybrid ribonuclease activity"/>
    <property type="evidence" value="ECO:0007669"/>
    <property type="project" value="InterPro"/>
</dbReference>
<feature type="region of interest" description="Disordered" evidence="1">
    <location>
        <begin position="203"/>
        <end position="226"/>
    </location>
</feature>
<dbReference type="AlphaFoldDB" id="A0A7J0GJJ2"/>
<dbReference type="Gene3D" id="3.30.420.10">
    <property type="entry name" value="Ribonuclease H-like superfamily/Ribonuclease H"/>
    <property type="match status" value="1"/>
</dbReference>
<dbReference type="Pfam" id="PF03732">
    <property type="entry name" value="Retrotrans_gag"/>
    <property type="match status" value="1"/>
</dbReference>
<gene>
    <name evidence="3" type="ORF">Acr_22g0003430</name>
</gene>
<dbReference type="InterPro" id="IPR005162">
    <property type="entry name" value="Retrotrans_gag_dom"/>
</dbReference>
<sequence>MYTSQKIRDLDARLNAINTGAGVPVTVDTLIRQTELPFTKRILRTRVSSRFKLPTQLEIYEGKTDPMDHLDSYKNLILLQGCSDEVMCKAFSTTLKGSTRSWFRKLPPVTIDSFGDLSRLFIANFMSCRIRQKNASHLFTIHQKKTESLKDYVKRFNQAILEVEGPNDTVVIMAMMEGLWPGPLFDFLSKNVPETLSALHNKDEARSKRFDRDSKRTNERRPRTPPRRLELIMPLLNAFIAQMLTEIKHEEFVKWPRKIKTDPWKRNKNKYYEFHQDHGHNTEDCFQLKEQIANLIKKRYMRKYVADRPLPNSPERRYGDDRPTVGDIQVIHGRFRSGNSIIANINIQRILVDNGSLADILFVSAFDKMKIRLDKLQPFQTPLIGYGGNMTHPLKWIKLPNARATYQRLVNKMFKELIGKKRFLVTKRRIEANPDQIQALIVMSLPRNIREWNEESKTAFQQLKKYLGSPSLLTIPTIGEELFVYLSILPIAVNTSGRLLKWSIELSEFYIDYRPRMAIKAQALADFMIESTHENAPEPKATPPEVETPEEQSSDKDLSRWMLFVDGSSNQHGCGAGLVLQTSSSDQMEYAIRIGFKATNNEAEYEALLAGLRVATELGVDSLDAFSDSQLVVNQVQKDYLAKDTRMVAYLDEVKTISGKIRNFKICQIPREENKKADALANLASVFDFTSDRSIPLEFLSSLSIGIADPVF</sequence>
<dbReference type="PANTHER" id="PTHR48475:SF2">
    <property type="entry name" value="RIBONUCLEASE H"/>
    <property type="match status" value="1"/>
</dbReference>
<dbReference type="InterPro" id="IPR012337">
    <property type="entry name" value="RNaseH-like_sf"/>
</dbReference>
<dbReference type="GO" id="GO:0003676">
    <property type="term" value="F:nucleic acid binding"/>
    <property type="evidence" value="ECO:0007669"/>
    <property type="project" value="InterPro"/>
</dbReference>
<evidence type="ECO:0000259" key="2">
    <source>
        <dbReference type="PROSITE" id="PS50879"/>
    </source>
</evidence>
<name>A0A7J0GJJ2_9ERIC</name>
<keyword evidence="4" id="KW-1185">Reference proteome</keyword>
<dbReference type="OrthoDB" id="427924at2759"/>
<dbReference type="InterPro" id="IPR002156">
    <property type="entry name" value="RNaseH_domain"/>
</dbReference>
<dbReference type="SUPFAM" id="SSF56672">
    <property type="entry name" value="DNA/RNA polymerases"/>
    <property type="match status" value="1"/>
</dbReference>
<dbReference type="CDD" id="cd09279">
    <property type="entry name" value="RNase_HI_like"/>
    <property type="match status" value="1"/>
</dbReference>
<feature type="domain" description="RNase H type-1" evidence="2">
    <location>
        <begin position="557"/>
        <end position="686"/>
    </location>
</feature>
<proteinExistence type="predicted"/>
<evidence type="ECO:0000256" key="1">
    <source>
        <dbReference type="SAM" id="MobiDB-lite"/>
    </source>
</evidence>
<organism evidence="3 4">
    <name type="scientific">Actinidia rufa</name>
    <dbReference type="NCBI Taxonomy" id="165716"/>
    <lineage>
        <taxon>Eukaryota</taxon>
        <taxon>Viridiplantae</taxon>
        <taxon>Streptophyta</taxon>
        <taxon>Embryophyta</taxon>
        <taxon>Tracheophyta</taxon>
        <taxon>Spermatophyta</taxon>
        <taxon>Magnoliopsida</taxon>
        <taxon>eudicotyledons</taxon>
        <taxon>Gunneridae</taxon>
        <taxon>Pentapetalae</taxon>
        <taxon>asterids</taxon>
        <taxon>Ericales</taxon>
        <taxon>Actinidiaceae</taxon>
        <taxon>Actinidia</taxon>
    </lineage>
</organism>
<dbReference type="EMBL" id="BJWL01000022">
    <property type="protein sequence ID" value="GFZ10945.1"/>
    <property type="molecule type" value="Genomic_DNA"/>
</dbReference>
<protein>
    <recommendedName>
        <fullName evidence="2">RNase H type-1 domain-containing protein</fullName>
    </recommendedName>
</protein>
<dbReference type="InterPro" id="IPR043502">
    <property type="entry name" value="DNA/RNA_pol_sf"/>
</dbReference>
<feature type="region of interest" description="Disordered" evidence="1">
    <location>
        <begin position="534"/>
        <end position="555"/>
    </location>
</feature>
<reference evidence="3 4" key="1">
    <citation type="submission" date="2019-07" db="EMBL/GenBank/DDBJ databases">
        <title>De Novo Assembly of kiwifruit Actinidia rufa.</title>
        <authorList>
            <person name="Sugita-Konishi S."/>
            <person name="Sato K."/>
            <person name="Mori E."/>
            <person name="Abe Y."/>
            <person name="Kisaki G."/>
            <person name="Hamano K."/>
            <person name="Suezawa K."/>
            <person name="Otani M."/>
            <person name="Fukuda T."/>
            <person name="Manabe T."/>
            <person name="Gomi K."/>
            <person name="Tabuchi M."/>
            <person name="Akimitsu K."/>
            <person name="Kataoka I."/>
        </authorList>
    </citation>
    <scope>NUCLEOTIDE SEQUENCE [LARGE SCALE GENOMIC DNA]</scope>
    <source>
        <strain evidence="4">cv. Fuchu</strain>
    </source>
</reference>
<accession>A0A7J0GJJ2</accession>
<dbReference type="InterPro" id="IPR036397">
    <property type="entry name" value="RNaseH_sf"/>
</dbReference>
<dbReference type="PANTHER" id="PTHR48475">
    <property type="entry name" value="RIBONUCLEASE H"/>
    <property type="match status" value="1"/>
</dbReference>
<dbReference type="PROSITE" id="PS50879">
    <property type="entry name" value="RNASE_H_1"/>
    <property type="match status" value="1"/>
</dbReference>
<evidence type="ECO:0000313" key="3">
    <source>
        <dbReference type="EMBL" id="GFZ10945.1"/>
    </source>
</evidence>